<keyword evidence="4" id="KW-1185">Reference proteome</keyword>
<dbReference type="InterPro" id="IPR014710">
    <property type="entry name" value="RmlC-like_jellyroll"/>
</dbReference>
<accession>A0A815ZHC5</accession>
<dbReference type="AlphaFoldDB" id="A0A815ZHC5"/>
<name>A0A815ZHC5_9BILA</name>
<dbReference type="Pfam" id="PF07883">
    <property type="entry name" value="Cupin_2"/>
    <property type="match status" value="1"/>
</dbReference>
<dbReference type="PANTHER" id="PTHR35848">
    <property type="entry name" value="OXALATE-BINDING PROTEIN"/>
    <property type="match status" value="1"/>
</dbReference>
<dbReference type="Gene3D" id="2.60.120.10">
    <property type="entry name" value="Jelly Rolls"/>
    <property type="match status" value="1"/>
</dbReference>
<gene>
    <name evidence="3" type="ORF">JXQ802_LOCUS46455</name>
</gene>
<dbReference type="SUPFAM" id="SSF51182">
    <property type="entry name" value="RmlC-like cupins"/>
    <property type="match status" value="1"/>
</dbReference>
<dbReference type="InterPro" id="IPR013096">
    <property type="entry name" value="Cupin_2"/>
</dbReference>
<sequence length="92" mass="10316">MGIAEAPIEAPRPKRGYTTDAEEVYYFLSGKGIISVDGVETDVSPGTSVWIPAHTEHFYYNTGTEPLKFLYIFARDKYSDVHYCFPGETETA</sequence>
<dbReference type="InterPro" id="IPR011051">
    <property type="entry name" value="RmlC_Cupin_sf"/>
</dbReference>
<dbReference type="EMBL" id="CAJNOL010004200">
    <property type="protein sequence ID" value="CAF1583250.1"/>
    <property type="molecule type" value="Genomic_DNA"/>
</dbReference>
<proteinExistence type="predicted"/>
<evidence type="ECO:0000313" key="3">
    <source>
        <dbReference type="EMBL" id="CAF1583250.1"/>
    </source>
</evidence>
<organism evidence="3 4">
    <name type="scientific">Rotaria sordida</name>
    <dbReference type="NCBI Taxonomy" id="392033"/>
    <lineage>
        <taxon>Eukaryota</taxon>
        <taxon>Metazoa</taxon>
        <taxon>Spiralia</taxon>
        <taxon>Gnathifera</taxon>
        <taxon>Rotifera</taxon>
        <taxon>Eurotatoria</taxon>
        <taxon>Bdelloidea</taxon>
        <taxon>Philodinida</taxon>
        <taxon>Philodinidae</taxon>
        <taxon>Rotaria</taxon>
    </lineage>
</organism>
<dbReference type="PANTHER" id="PTHR35848:SF6">
    <property type="entry name" value="CUPIN TYPE-2 DOMAIN-CONTAINING PROTEIN"/>
    <property type="match status" value="1"/>
</dbReference>
<dbReference type="GO" id="GO:0046872">
    <property type="term" value="F:metal ion binding"/>
    <property type="evidence" value="ECO:0007669"/>
    <property type="project" value="UniProtKB-KW"/>
</dbReference>
<protein>
    <recommendedName>
        <fullName evidence="2">Cupin type-2 domain-containing protein</fullName>
    </recommendedName>
</protein>
<feature type="domain" description="Cupin type-2" evidence="2">
    <location>
        <begin position="21"/>
        <end position="73"/>
    </location>
</feature>
<evidence type="ECO:0000259" key="2">
    <source>
        <dbReference type="Pfam" id="PF07883"/>
    </source>
</evidence>
<keyword evidence="1" id="KW-0479">Metal-binding</keyword>
<comment type="caution">
    <text evidence="3">The sequence shown here is derived from an EMBL/GenBank/DDBJ whole genome shotgun (WGS) entry which is preliminary data.</text>
</comment>
<dbReference type="Proteomes" id="UP000663870">
    <property type="component" value="Unassembled WGS sequence"/>
</dbReference>
<dbReference type="InterPro" id="IPR051610">
    <property type="entry name" value="GPI/OXD"/>
</dbReference>
<evidence type="ECO:0000256" key="1">
    <source>
        <dbReference type="ARBA" id="ARBA00022723"/>
    </source>
</evidence>
<evidence type="ECO:0000313" key="4">
    <source>
        <dbReference type="Proteomes" id="UP000663870"/>
    </source>
</evidence>
<reference evidence="3" key="1">
    <citation type="submission" date="2021-02" db="EMBL/GenBank/DDBJ databases">
        <authorList>
            <person name="Nowell W R."/>
        </authorList>
    </citation>
    <scope>NUCLEOTIDE SEQUENCE</scope>
</reference>